<name>A0A0J9CU97_SPHYA</name>
<protein>
    <submittedName>
        <fullName evidence="1">Uncharacterized protein</fullName>
    </submittedName>
</protein>
<reference evidence="2 4" key="1">
    <citation type="submission" date="2017-04" db="EMBL/GenBank/DDBJ databases">
        <title>Characterization, genome and methylation analysis of a phthalic acid esters degrading strain Sphingobium yanoikuyae SHJ.</title>
        <authorList>
            <person name="Feng L."/>
        </authorList>
    </citation>
    <scope>NUCLEOTIDE SEQUENCE [LARGE SCALE GENOMIC DNA]</scope>
    <source>
        <strain evidence="2 4">SHJ</strain>
    </source>
</reference>
<dbReference type="Proteomes" id="UP000037029">
    <property type="component" value="Chromosome"/>
</dbReference>
<proteinExistence type="predicted"/>
<evidence type="ECO:0000313" key="3">
    <source>
        <dbReference type="EMBL" id="QHD67701.1"/>
    </source>
</evidence>
<accession>A0A0J9CU97</accession>
<dbReference type="AlphaFoldDB" id="A0A0J9CU97"/>
<dbReference type="Proteomes" id="UP000464086">
    <property type="component" value="Chromosome"/>
</dbReference>
<evidence type="ECO:0000313" key="2">
    <source>
        <dbReference type="EMBL" id="ATP20266.1"/>
    </source>
</evidence>
<dbReference type="GeneID" id="57777807"/>
<reference evidence="3 6" key="3">
    <citation type="submission" date="2019-12" db="EMBL/GenBank/DDBJ databases">
        <title>Functional and genomic insights into the Sphingobium yanoikuyae YC-JY1, a bacterium efficiently degrading bisphenol A.</title>
        <authorList>
            <person name="Jia Y."/>
            <person name="Li X."/>
            <person name="Wang J."/>
            <person name="Eltoukhy A."/>
            <person name="Lamraoui I."/>
            <person name="Yan Y."/>
        </authorList>
    </citation>
    <scope>NUCLEOTIDE SEQUENCE [LARGE SCALE GENOMIC DNA]</scope>
    <source>
        <strain evidence="3 6">YC-JY1</strain>
    </source>
</reference>
<dbReference type="KEGG" id="sya:A6768_13300"/>
<dbReference type="EMBL" id="CP020925">
    <property type="protein sequence ID" value="ATP20266.1"/>
    <property type="molecule type" value="Genomic_DNA"/>
</dbReference>
<dbReference type="EMBL" id="CP023741">
    <property type="protein sequence ID" value="ATI80858.1"/>
    <property type="molecule type" value="Genomic_DNA"/>
</dbReference>
<evidence type="ECO:0000313" key="1">
    <source>
        <dbReference type="EMBL" id="ATI80858.1"/>
    </source>
</evidence>
<dbReference type="EMBL" id="CP047218">
    <property type="protein sequence ID" value="QHD67701.1"/>
    <property type="molecule type" value="Genomic_DNA"/>
</dbReference>
<dbReference type="RefSeq" id="WP_048939460.1">
    <property type="nucleotide sequence ID" value="NZ_CP020925.1"/>
</dbReference>
<evidence type="ECO:0000313" key="6">
    <source>
        <dbReference type="Proteomes" id="UP000464086"/>
    </source>
</evidence>
<gene>
    <name evidence="1" type="ORF">A6768_13300</name>
    <name evidence="2" type="ORF">BV87_18975</name>
    <name evidence="3" type="ORF">GS397_12045</name>
</gene>
<evidence type="ECO:0000313" key="5">
    <source>
        <dbReference type="Proteomes" id="UP000219422"/>
    </source>
</evidence>
<organism evidence="1 5">
    <name type="scientific">Sphingobium yanoikuyae</name>
    <name type="common">Sphingomonas yanoikuyae</name>
    <dbReference type="NCBI Taxonomy" id="13690"/>
    <lineage>
        <taxon>Bacteria</taxon>
        <taxon>Pseudomonadati</taxon>
        <taxon>Pseudomonadota</taxon>
        <taxon>Alphaproteobacteria</taxon>
        <taxon>Sphingomonadales</taxon>
        <taxon>Sphingomonadaceae</taxon>
        <taxon>Sphingobium</taxon>
    </lineage>
</organism>
<dbReference type="Proteomes" id="UP000219422">
    <property type="component" value="Chromosome"/>
</dbReference>
<reference evidence="1 5" key="2">
    <citation type="submission" date="2017-10" db="EMBL/GenBank/DDBJ databases">
        <title>Sphingobium yanoikuyae S72.</title>
        <authorList>
            <person name="Sanchez E."/>
            <person name="Bustos P."/>
            <person name="Mendoza P."/>
            <person name="Guo X."/>
            <person name="Mendoza A."/>
        </authorList>
    </citation>
    <scope>NUCLEOTIDE SEQUENCE [LARGE SCALE GENOMIC DNA]</scope>
    <source>
        <strain evidence="1 5">S72</strain>
    </source>
</reference>
<evidence type="ECO:0000313" key="4">
    <source>
        <dbReference type="Proteomes" id="UP000037029"/>
    </source>
</evidence>
<sequence length="92" mass="10517">MNTENFRLWHNAHRESAISVERYLLHREHIQEPISFVDGEMRRCAIRSDSLWEISVRHLDGSQSHIGGPTFELCLKAAREMLLLSFAGAVAA</sequence>